<feature type="region of interest" description="Disordered" evidence="1">
    <location>
        <begin position="94"/>
        <end position="113"/>
    </location>
</feature>
<evidence type="ECO:0000313" key="2">
    <source>
        <dbReference type="EMBL" id="MBK1631239.1"/>
    </source>
</evidence>
<dbReference type="EMBL" id="NRRV01000023">
    <property type="protein sequence ID" value="MBK1631239.1"/>
    <property type="molecule type" value="Genomic_DNA"/>
</dbReference>
<comment type="caution">
    <text evidence="2">The sequence shown here is derived from an EMBL/GenBank/DDBJ whole genome shotgun (WGS) entry which is preliminary data.</text>
</comment>
<proteinExistence type="predicted"/>
<name>A0ABS1CIB9_9GAMM</name>
<organism evidence="2 3">
    <name type="scientific">Thiohalocapsa halophila</name>
    <dbReference type="NCBI Taxonomy" id="69359"/>
    <lineage>
        <taxon>Bacteria</taxon>
        <taxon>Pseudomonadati</taxon>
        <taxon>Pseudomonadota</taxon>
        <taxon>Gammaproteobacteria</taxon>
        <taxon>Chromatiales</taxon>
        <taxon>Chromatiaceae</taxon>
        <taxon>Thiohalocapsa</taxon>
    </lineage>
</organism>
<sequence length="228" mass="23871">MAFRDMLDQMLAAGKDLAAQGTNLAEKHMNLPPEGPERDAMLGNLGKGAVAGGALVALLGTKFGRKLTGTAAALGGIGLLGKVAHDAYKTWQADQGDSAEPGTPVQELPGAQAEQRSRTLFKAMIAAAKADGHVDDAERRAIHDAMTNLNLDDDTKLMMEAELARPLDVQDTAADADSTEAAAEIYLASLFVIDAANPAERSYLDRLATALGLHPELTRQLEAKAAAA</sequence>
<protein>
    <recommendedName>
        <fullName evidence="4">Tellurite resistance TerB family protein</fullName>
    </recommendedName>
</protein>
<gene>
    <name evidence="2" type="ORF">CKO31_10910</name>
</gene>
<keyword evidence="3" id="KW-1185">Reference proteome</keyword>
<dbReference type="Gene3D" id="1.10.3680.10">
    <property type="entry name" value="TerB-like"/>
    <property type="match status" value="1"/>
</dbReference>
<dbReference type="CDD" id="cd07178">
    <property type="entry name" value="terB_like_YebE"/>
    <property type="match status" value="1"/>
</dbReference>
<dbReference type="Proteomes" id="UP000748752">
    <property type="component" value="Unassembled WGS sequence"/>
</dbReference>
<evidence type="ECO:0008006" key="4">
    <source>
        <dbReference type="Google" id="ProtNLM"/>
    </source>
</evidence>
<evidence type="ECO:0000256" key="1">
    <source>
        <dbReference type="SAM" id="MobiDB-lite"/>
    </source>
</evidence>
<dbReference type="Pfam" id="PF04391">
    <property type="entry name" value="DUF533"/>
    <property type="match status" value="1"/>
</dbReference>
<dbReference type="InterPro" id="IPR007486">
    <property type="entry name" value="YebE"/>
</dbReference>
<reference evidence="2 3" key="1">
    <citation type="journal article" date="2020" name="Microorganisms">
        <title>Osmotic Adaptation and Compatible Solute Biosynthesis of Phototrophic Bacteria as Revealed from Genome Analyses.</title>
        <authorList>
            <person name="Imhoff J.F."/>
            <person name="Rahn T."/>
            <person name="Kunzel S."/>
            <person name="Keller A."/>
            <person name="Neulinger S.C."/>
        </authorList>
    </citation>
    <scope>NUCLEOTIDE SEQUENCE [LARGE SCALE GENOMIC DNA]</scope>
    <source>
        <strain evidence="2 3">DSM 6210</strain>
    </source>
</reference>
<dbReference type="SUPFAM" id="SSF158682">
    <property type="entry name" value="TerB-like"/>
    <property type="match status" value="1"/>
</dbReference>
<evidence type="ECO:0000313" key="3">
    <source>
        <dbReference type="Proteomes" id="UP000748752"/>
    </source>
</evidence>
<accession>A0ABS1CIB9</accession>
<dbReference type="InterPro" id="IPR029024">
    <property type="entry name" value="TerB-like"/>
</dbReference>
<dbReference type="RefSeq" id="WP_200237155.1">
    <property type="nucleotide sequence ID" value="NZ_NRRV01000023.1"/>
</dbReference>